<feature type="compositionally biased region" description="Basic and acidic residues" evidence="2">
    <location>
        <begin position="1052"/>
        <end position="1070"/>
    </location>
</feature>
<feature type="compositionally biased region" description="Low complexity" evidence="2">
    <location>
        <begin position="123"/>
        <end position="135"/>
    </location>
</feature>
<dbReference type="GO" id="GO:0005938">
    <property type="term" value="C:cell cortex"/>
    <property type="evidence" value="ECO:0007669"/>
    <property type="project" value="TreeGrafter"/>
</dbReference>
<dbReference type="InterPro" id="IPR013889">
    <property type="entry name" value="Karyogamy_KAR9"/>
</dbReference>
<reference evidence="3 4" key="1">
    <citation type="journal article" date="2018" name="New Phytol.">
        <title>Phylogenomics of Endogonaceae and evolution of mycorrhizas within Mucoromycota.</title>
        <authorList>
            <person name="Chang Y."/>
            <person name="Desiro A."/>
            <person name="Na H."/>
            <person name="Sandor L."/>
            <person name="Lipzen A."/>
            <person name="Clum A."/>
            <person name="Barry K."/>
            <person name="Grigoriev I.V."/>
            <person name="Martin F.M."/>
            <person name="Stajich J.E."/>
            <person name="Smith M.E."/>
            <person name="Bonito G."/>
            <person name="Spatafora J.W."/>
        </authorList>
    </citation>
    <scope>NUCLEOTIDE SEQUENCE [LARGE SCALE GENOMIC DNA]</scope>
    <source>
        <strain evidence="3 4">AD002</strain>
    </source>
</reference>
<feature type="region of interest" description="Disordered" evidence="2">
    <location>
        <begin position="1"/>
        <end position="182"/>
    </location>
</feature>
<organism evidence="3 4">
    <name type="scientific">Jimgerdemannia flammicorona</name>
    <dbReference type="NCBI Taxonomy" id="994334"/>
    <lineage>
        <taxon>Eukaryota</taxon>
        <taxon>Fungi</taxon>
        <taxon>Fungi incertae sedis</taxon>
        <taxon>Mucoromycota</taxon>
        <taxon>Mucoromycotina</taxon>
        <taxon>Endogonomycetes</taxon>
        <taxon>Endogonales</taxon>
        <taxon>Endogonaceae</taxon>
        <taxon>Jimgerdemannia</taxon>
    </lineage>
</organism>
<keyword evidence="4" id="KW-1185">Reference proteome</keyword>
<feature type="compositionally biased region" description="Polar residues" evidence="2">
    <location>
        <begin position="870"/>
        <end position="879"/>
    </location>
</feature>
<dbReference type="Pfam" id="PF08580">
    <property type="entry name" value="KAR9"/>
    <property type="match status" value="1"/>
</dbReference>
<keyword evidence="1" id="KW-0175">Coiled coil</keyword>
<feature type="region of interest" description="Disordered" evidence="2">
    <location>
        <begin position="776"/>
        <end position="948"/>
    </location>
</feature>
<dbReference type="Proteomes" id="UP000274822">
    <property type="component" value="Unassembled WGS sequence"/>
</dbReference>
<feature type="region of interest" description="Disordered" evidence="2">
    <location>
        <begin position="199"/>
        <end position="220"/>
    </location>
</feature>
<sequence>MSIHSNGSPTLSASIDQLAPHITEQEQLEDGSLTSRGVEEQATHHKELGAHENHHPAPLPTPLPSPSASAAPEENVPVETAENLQISPPSPEETPVTSPVSRNISLRKDATAFAESEAEQSDDPSSATCPSTTTTLNESATVKSSEPEPPPTTTHPPFDEHEGKRDSTEPLPTPFTSPDTSILSPTVSISLLSTSLSGTTAATSTSEPEIVNSGGVSTNDHHTAAATAAAAVAAAAADTGDHLDRAAASRQTEWTTQIDALHKNTFPHDEIDQAVTDDTLPFGVLVDLFNQGASEVSDWIAAANIAVFALEHDIKRGTGKRDTTELDALMCGFRQNVELLAELADVIGERDLSDDDVDAYRETPQSAADAALPDDALLAFLLKKKSGVSLQSKKLQSEWSGLTHFLASIKKELNDTLQRKELAETMDDILKQIEELSMAIFKFQEERHASALGASENDDSTPNQQSFFPGMIASPSNSTPALGAASPFEGVTPQSAPTFGLHTDPPPRDSRTRDDLALMQIDAKAEPLFNTIESIYTLLSSPSAPADPSGAIKRKHALVADKWENLRTEIEELKEEVKDERWIEMFRSSADQVSSMIEGLDRTVAQCHLMIAQIKTWQQEQQAAIAQAMQAHPPPQNHLLSRGGGMLRTRQSASPIGNGSGIPRPGRRSTTPASPVTSSALSSLSILTDPTIAAAAAIKPPVDKEHVLSQTKNFEAKSRNYTPAIDRMLTMLGNSIASRTNRDVDAQRRFEAMSERWTNLKGAMDDLRNRDLPDMEKAVSEHPISPSARSEVSDRSARSAKSGRILSPEPGSVGRPQSPTFRRFFSGAGAGAIRSIGSSSPNPYDEEVRAARNGGRGTPNTARESGWNRPASNRRISTPSPAPGQHGYAGGIGSSNRTSSPLSFTNGPRPGRSSARRGDNSNSNRTTSPTESRDDSSYSSSPSVSNVTSFAGVGRASKVYGLGNTSVASMSSAGTSNGKPMWNVSTKMDRTNYLEFGPLWKEESEDTIVHDEAENAGGRAQGFHAHEPNKELDIQERAEPAKISGRYGAWEGSEHGAAGERSERWAVHAG</sequence>
<evidence type="ECO:0000256" key="2">
    <source>
        <dbReference type="SAM" id="MobiDB-lite"/>
    </source>
</evidence>
<comment type="caution">
    <text evidence="3">The sequence shown here is derived from an EMBL/GenBank/DDBJ whole genome shotgun (WGS) entry which is preliminary data.</text>
</comment>
<evidence type="ECO:0000256" key="1">
    <source>
        <dbReference type="SAM" id="Coils"/>
    </source>
</evidence>
<dbReference type="PANTHER" id="PTHR37271:SF1">
    <property type="entry name" value="KARYOGAMY PROTEIN KAR9"/>
    <property type="match status" value="1"/>
</dbReference>
<feature type="coiled-coil region" evidence="1">
    <location>
        <begin position="406"/>
        <end position="439"/>
    </location>
</feature>
<feature type="region of interest" description="Disordered" evidence="2">
    <location>
        <begin position="651"/>
        <end position="681"/>
    </location>
</feature>
<feature type="coiled-coil region" evidence="1">
    <location>
        <begin position="556"/>
        <end position="583"/>
    </location>
</feature>
<feature type="compositionally biased region" description="Low complexity" evidence="2">
    <location>
        <begin position="937"/>
        <end position="948"/>
    </location>
</feature>
<feature type="region of interest" description="Disordered" evidence="2">
    <location>
        <begin position="452"/>
        <end position="484"/>
    </location>
</feature>
<gene>
    <name evidence="3" type="ORF">BC938DRAFT_473017</name>
</gene>
<feature type="compositionally biased region" description="Basic and acidic residues" evidence="2">
    <location>
        <begin position="37"/>
        <end position="55"/>
    </location>
</feature>
<dbReference type="AlphaFoldDB" id="A0A433Q4X6"/>
<name>A0A433Q4X6_9FUNG</name>
<dbReference type="GO" id="GO:0005816">
    <property type="term" value="C:spindle pole body"/>
    <property type="evidence" value="ECO:0007669"/>
    <property type="project" value="TreeGrafter"/>
</dbReference>
<proteinExistence type="predicted"/>
<evidence type="ECO:0008006" key="5">
    <source>
        <dbReference type="Google" id="ProtNLM"/>
    </source>
</evidence>
<feature type="compositionally biased region" description="Polar residues" evidence="2">
    <location>
        <begin position="894"/>
        <end position="906"/>
    </location>
</feature>
<protein>
    <recommendedName>
        <fullName evidence="5">Karyogamy protein</fullName>
    </recommendedName>
</protein>
<dbReference type="GO" id="GO:0043332">
    <property type="term" value="C:mating projection tip"/>
    <property type="evidence" value="ECO:0007669"/>
    <property type="project" value="TreeGrafter"/>
</dbReference>
<accession>A0A433Q4X6</accession>
<evidence type="ECO:0000313" key="3">
    <source>
        <dbReference type="EMBL" id="RUS24833.1"/>
    </source>
</evidence>
<evidence type="ECO:0000313" key="4">
    <source>
        <dbReference type="Proteomes" id="UP000274822"/>
    </source>
</evidence>
<feature type="compositionally biased region" description="Polar residues" evidence="2">
    <location>
        <begin position="1"/>
        <end position="15"/>
    </location>
</feature>
<dbReference type="EMBL" id="RBNJ01014779">
    <property type="protein sequence ID" value="RUS24833.1"/>
    <property type="molecule type" value="Genomic_DNA"/>
</dbReference>
<feature type="compositionally biased region" description="Basic and acidic residues" evidence="2">
    <location>
        <begin position="157"/>
        <end position="168"/>
    </location>
</feature>
<dbReference type="GO" id="GO:0030473">
    <property type="term" value="P:nuclear migration along microtubule"/>
    <property type="evidence" value="ECO:0007669"/>
    <property type="project" value="TreeGrafter"/>
</dbReference>
<feature type="region of interest" description="Disordered" evidence="2">
    <location>
        <begin position="1049"/>
        <end position="1070"/>
    </location>
</feature>
<dbReference type="PANTHER" id="PTHR37271">
    <property type="entry name" value="KARYOGAMY PROTEIN KAR9"/>
    <property type="match status" value="1"/>
</dbReference>
<feature type="compositionally biased region" description="Low complexity" evidence="2">
    <location>
        <begin position="669"/>
        <end position="681"/>
    </location>
</feature>
<feature type="compositionally biased region" description="Low complexity" evidence="2">
    <location>
        <begin position="821"/>
        <end position="840"/>
    </location>
</feature>
<dbReference type="GO" id="GO:0051293">
    <property type="term" value="P:establishment of spindle localization"/>
    <property type="evidence" value="ECO:0007669"/>
    <property type="project" value="TreeGrafter"/>
</dbReference>
<dbReference type="SUPFAM" id="SSF46966">
    <property type="entry name" value="Spectrin repeat"/>
    <property type="match status" value="1"/>
</dbReference>